<dbReference type="Proteomes" id="UP000244334">
    <property type="component" value="Unassembled WGS sequence"/>
</dbReference>
<evidence type="ECO:0000313" key="1">
    <source>
        <dbReference type="EMBL" id="RAP71675.1"/>
    </source>
</evidence>
<dbReference type="AlphaFoldDB" id="A0A328TRY8"/>
<reference evidence="1" key="1">
    <citation type="submission" date="2018-04" db="EMBL/GenBank/DDBJ databases">
        <title>Genomes of the Obligate Erwinia dacicola and Facultative Enterobacter sp. OLF Endosymbionts of the Olive Fruit fly, Bactrocera oleae.</title>
        <authorList>
            <person name="Estes A.M."/>
            <person name="Hearn D.J."/>
            <person name="Agarwal S."/>
            <person name="Pierson E.A."/>
            <person name="Dunning-Hotopp J.C."/>
        </authorList>
    </citation>
    <scope>NUCLEOTIDE SEQUENCE [LARGE SCALE GENOMIC DNA]</scope>
    <source>
        <strain evidence="1">Oroville</strain>
    </source>
</reference>
<evidence type="ECO:0000313" key="2">
    <source>
        <dbReference type="Proteomes" id="UP000244334"/>
    </source>
</evidence>
<accession>A0A328TRY8</accession>
<comment type="caution">
    <text evidence="1">The sequence shown here is derived from an EMBL/GenBank/DDBJ whole genome shotgun (WGS) entry which is preliminary data.</text>
</comment>
<dbReference type="EMBL" id="LJAM02000113">
    <property type="protein sequence ID" value="RAP71675.1"/>
    <property type="molecule type" value="Genomic_DNA"/>
</dbReference>
<keyword evidence="2" id="KW-1185">Reference proteome</keyword>
<protein>
    <submittedName>
        <fullName evidence="1">TpnB protein</fullName>
    </submittedName>
</protein>
<gene>
    <name evidence="1" type="ORF">ACZ87_01510</name>
</gene>
<sequence length="74" mass="8078">MSLSGTTDAQALPGLINQTHRKIMEASADGAYDARYCHDALLRKKSGHLSRREAGCRTGQTSTMSVTTPWRISI</sequence>
<organism evidence="1 2">
    <name type="scientific">Candidatus Erwinia dacicola</name>
    <dbReference type="NCBI Taxonomy" id="252393"/>
    <lineage>
        <taxon>Bacteria</taxon>
        <taxon>Pseudomonadati</taxon>
        <taxon>Pseudomonadota</taxon>
        <taxon>Gammaproteobacteria</taxon>
        <taxon>Enterobacterales</taxon>
        <taxon>Erwiniaceae</taxon>
        <taxon>Erwinia</taxon>
    </lineage>
</organism>
<proteinExistence type="predicted"/>
<name>A0A328TRY8_9GAMM</name>